<dbReference type="RefSeq" id="XP_965377.1">
    <property type="nucleotide sequence ID" value="XM_960284.2"/>
</dbReference>
<evidence type="ECO:0000256" key="1">
    <source>
        <dbReference type="ARBA" id="ARBA00023125"/>
    </source>
</evidence>
<name>Q1K942_NEUCR</name>
<dbReference type="OrthoDB" id="5396311at2759"/>
<gene>
    <name evidence="7" type="ORF">NCU02991</name>
</gene>
<dbReference type="PaxDb" id="5141-EFNCRP00000002279"/>
<dbReference type="EMBL" id="CM002236">
    <property type="protein sequence ID" value="EAA36141.1"/>
    <property type="molecule type" value="Genomic_DNA"/>
</dbReference>
<feature type="region of interest" description="Disordered" evidence="4">
    <location>
        <begin position="117"/>
        <end position="152"/>
    </location>
</feature>
<keyword evidence="1 3" id="KW-0238">DNA-binding</keyword>
<dbReference type="SUPFAM" id="SSF46689">
    <property type="entry name" value="Homeodomain-like"/>
    <property type="match status" value="1"/>
</dbReference>
<dbReference type="KEGG" id="ncr:NCU02991"/>
<sequence length="270" mass="29953">MASSLLDQAISEVRNGLSQRAAAKKYGVPQSTISDRMRGTPSLRAAKIPQQRLSPAQESFLCKWILDEEKAGRAPNRRQVSGIATSILKRGGDNDKLGARWIDRFLARNPDIKTKLSKPLESARVRGSVDDGALPTQPSPPKTPPRDEISEANNIFKTPQKSRDMLEGIHNEISDLNRNIRTLYTKAAKSLDIKNAELAAKDHQIQYLQTQLDSMKPRGKRKVKEGGNNRFARVEAILEARDASKEGPKRRRVATATTTAPPLQELGRAF</sequence>
<evidence type="ECO:0000259" key="5">
    <source>
        <dbReference type="PROSITE" id="PS50960"/>
    </source>
</evidence>
<dbReference type="PIR" id="T50952">
    <property type="entry name" value="T50952"/>
</dbReference>
<evidence type="ECO:0000256" key="2">
    <source>
        <dbReference type="ARBA" id="ARBA00023242"/>
    </source>
</evidence>
<dbReference type="GO" id="GO:0005634">
    <property type="term" value="C:nucleus"/>
    <property type="evidence" value="ECO:0007669"/>
    <property type="project" value="UniProtKB-SubCell"/>
</dbReference>
<proteinExistence type="predicted"/>
<dbReference type="OMA" id="RFICKRI"/>
<dbReference type="InterPro" id="IPR006600">
    <property type="entry name" value="HTH_CenpB_DNA-bd_dom"/>
</dbReference>
<accession>Q1K942</accession>
<dbReference type="PROSITE" id="PS51253">
    <property type="entry name" value="HTH_CENPB"/>
    <property type="match status" value="1"/>
</dbReference>
<dbReference type="Gene3D" id="1.10.10.60">
    <property type="entry name" value="Homeodomain-like"/>
    <property type="match status" value="1"/>
</dbReference>
<dbReference type="Proteomes" id="UP000001805">
    <property type="component" value="Chromosome 1, Linkage Group I"/>
</dbReference>
<dbReference type="InterPro" id="IPR007889">
    <property type="entry name" value="HTH_Psq"/>
</dbReference>
<dbReference type="Pfam" id="PF05225">
    <property type="entry name" value="HTH_psq"/>
    <property type="match status" value="1"/>
</dbReference>
<dbReference type="InParanoid" id="Q1K942"/>
<evidence type="ECO:0000313" key="7">
    <source>
        <dbReference type="EMBL" id="EAA36141.1"/>
    </source>
</evidence>
<dbReference type="Pfam" id="PF03221">
    <property type="entry name" value="HTH_Tnp_Tc5"/>
    <property type="match status" value="1"/>
</dbReference>
<dbReference type="SMR" id="Q1K942"/>
<dbReference type="GO" id="GO:0003677">
    <property type="term" value="F:DNA binding"/>
    <property type="evidence" value="ECO:0007669"/>
    <property type="project" value="UniProtKB-UniRule"/>
</dbReference>
<dbReference type="PROSITE" id="PS50960">
    <property type="entry name" value="HTH_PSQ"/>
    <property type="match status" value="1"/>
</dbReference>
<dbReference type="GeneID" id="3881502"/>
<feature type="DNA-binding region" description="H-T-H motif" evidence="3">
    <location>
        <begin position="19"/>
        <end position="39"/>
    </location>
</feature>
<keyword evidence="2 3" id="KW-0539">Nucleus</keyword>
<comment type="subcellular location">
    <subcellularLocation>
        <location evidence="3">Nucleus</location>
    </subcellularLocation>
</comment>
<feature type="domain" description="HTH CENPB-type" evidence="6">
    <location>
        <begin position="45"/>
        <end position="115"/>
    </location>
</feature>
<dbReference type="SMART" id="SM00674">
    <property type="entry name" value="CENPB"/>
    <property type="match status" value="1"/>
</dbReference>
<evidence type="ECO:0000313" key="8">
    <source>
        <dbReference type="Proteomes" id="UP000001805"/>
    </source>
</evidence>
<evidence type="ECO:0008006" key="9">
    <source>
        <dbReference type="Google" id="ProtNLM"/>
    </source>
</evidence>
<dbReference type="HOGENOM" id="CLU_1129699_0_0_1"/>
<dbReference type="AlphaFoldDB" id="Q1K942"/>
<organism evidence="7 8">
    <name type="scientific">Neurospora crassa (strain ATCC 24698 / 74-OR23-1A / CBS 708.71 / DSM 1257 / FGSC 987)</name>
    <dbReference type="NCBI Taxonomy" id="367110"/>
    <lineage>
        <taxon>Eukaryota</taxon>
        <taxon>Fungi</taxon>
        <taxon>Dikarya</taxon>
        <taxon>Ascomycota</taxon>
        <taxon>Pezizomycotina</taxon>
        <taxon>Sordariomycetes</taxon>
        <taxon>Sordariomycetidae</taxon>
        <taxon>Sordariales</taxon>
        <taxon>Sordariaceae</taxon>
        <taxon>Neurospora</taxon>
    </lineage>
</organism>
<reference evidence="7 8" key="1">
    <citation type="journal article" date="2003" name="Nature">
        <title>The genome sequence of the filamentous fungus Neurospora crassa.</title>
        <authorList>
            <person name="Galagan J.E."/>
            <person name="Calvo S.E."/>
            <person name="Borkovich K.A."/>
            <person name="Selker E.U."/>
            <person name="Read N.D."/>
            <person name="Jaffe D."/>
            <person name="FitzHugh W."/>
            <person name="Ma L.J."/>
            <person name="Smirnov S."/>
            <person name="Purcell S."/>
            <person name="Rehman B."/>
            <person name="Elkins T."/>
            <person name="Engels R."/>
            <person name="Wang S."/>
            <person name="Nielsen C.B."/>
            <person name="Butler J."/>
            <person name="Endrizzi M."/>
            <person name="Qui D."/>
            <person name="Ianakiev P."/>
            <person name="Bell-Pedersen D."/>
            <person name="Nelson M.A."/>
            <person name="Werner-Washburne M."/>
            <person name="Selitrennikoff C.P."/>
            <person name="Kinsey J.A."/>
            <person name="Braun E.L."/>
            <person name="Zelter A."/>
            <person name="Schulte U."/>
            <person name="Kothe G.O."/>
            <person name="Jedd G."/>
            <person name="Mewes W."/>
            <person name="Staben C."/>
            <person name="Marcotte E."/>
            <person name="Greenberg D."/>
            <person name="Roy A."/>
            <person name="Foley K."/>
            <person name="Naylor J."/>
            <person name="Stange-Thomann N."/>
            <person name="Barrett R."/>
            <person name="Gnerre S."/>
            <person name="Kamal M."/>
            <person name="Kamvysselis M."/>
            <person name="Mauceli E."/>
            <person name="Bielke C."/>
            <person name="Rudd S."/>
            <person name="Frishman D."/>
            <person name="Krystofova S."/>
            <person name="Rasmussen C."/>
            <person name="Metzenberg R.L."/>
            <person name="Perkins D.D."/>
            <person name="Kroken S."/>
            <person name="Cogoni C."/>
            <person name="Macino G."/>
            <person name="Catcheside D."/>
            <person name="Li W."/>
            <person name="Pratt R.J."/>
            <person name="Osmani S.A."/>
            <person name="DeSouza C.P."/>
            <person name="Glass L."/>
            <person name="Orbach M.J."/>
            <person name="Berglund J.A."/>
            <person name="Voelker R."/>
            <person name="Yarden O."/>
            <person name="Plamann M."/>
            <person name="Seiler S."/>
            <person name="Dunlap J."/>
            <person name="Radford A."/>
            <person name="Aramayo R."/>
            <person name="Natvig D.O."/>
            <person name="Alex L.A."/>
            <person name="Mannhaupt G."/>
            <person name="Ebbole D.J."/>
            <person name="Freitag M."/>
            <person name="Paulsen I."/>
            <person name="Sachs M.S."/>
            <person name="Lander E.S."/>
            <person name="Nusbaum C."/>
            <person name="Birren B."/>
        </authorList>
    </citation>
    <scope>NUCLEOTIDE SEQUENCE [LARGE SCALE GENOMIC DNA]</scope>
    <source>
        <strain evidence="8">ATCC 24698 / 74-OR23-1A / CBS 708.71 / DSM 1257 / FGSC 987</strain>
    </source>
</reference>
<evidence type="ECO:0000259" key="6">
    <source>
        <dbReference type="PROSITE" id="PS51253"/>
    </source>
</evidence>
<evidence type="ECO:0000256" key="3">
    <source>
        <dbReference type="PROSITE-ProRule" id="PRU00320"/>
    </source>
</evidence>
<feature type="region of interest" description="Disordered" evidence="4">
    <location>
        <begin position="241"/>
        <end position="270"/>
    </location>
</feature>
<feature type="domain" description="HTH psq-type" evidence="5">
    <location>
        <begin position="1"/>
        <end position="43"/>
    </location>
</feature>
<keyword evidence="8" id="KW-1185">Reference proteome</keyword>
<protein>
    <recommendedName>
        <fullName evidence="9">HTH CENPB-type domain-containing protein</fullName>
    </recommendedName>
</protein>
<dbReference type="InterPro" id="IPR009057">
    <property type="entry name" value="Homeodomain-like_sf"/>
</dbReference>
<evidence type="ECO:0000256" key="4">
    <source>
        <dbReference type="SAM" id="MobiDB-lite"/>
    </source>
</evidence>
<dbReference type="VEuPathDB" id="FungiDB:NCU02991"/>